<protein>
    <submittedName>
        <fullName evidence="2">Putative cold-shock DNA-binding protein</fullName>
    </submittedName>
</protein>
<dbReference type="EMBL" id="PGTY01000001">
    <property type="protein sequence ID" value="PJI91612.1"/>
    <property type="molecule type" value="Genomic_DNA"/>
</dbReference>
<keyword evidence="2" id="KW-0238">DNA-binding</keyword>
<dbReference type="GO" id="GO:0005829">
    <property type="term" value="C:cytosol"/>
    <property type="evidence" value="ECO:0007669"/>
    <property type="project" value="UniProtKB-ARBA"/>
</dbReference>
<dbReference type="InterPro" id="IPR050181">
    <property type="entry name" value="Cold_shock_domain"/>
</dbReference>
<sequence>MDQQSRSCDGTTMNDDATGAAVQKEYKMETHDAGTQRKVLGQVKWFDPTKGFGFVISDEGGPDILLHANVLRNFGQGSVVDGSVISIMVQDTQRGLQATEVLSITPPETEDTLPLRDMVEFSPEDIASKPIEPARVKWFDKAKGFGFANVFGNNDDVFVHVEVLRRSGLSDLQSGEAIGIRMVDGERGRMAIEVIGWEVAAK</sequence>
<dbReference type="Gene3D" id="2.40.50.140">
    <property type="entry name" value="Nucleic acid-binding proteins"/>
    <property type="match status" value="2"/>
</dbReference>
<evidence type="ECO:0000313" key="3">
    <source>
        <dbReference type="Proteomes" id="UP000228531"/>
    </source>
</evidence>
<dbReference type="PRINTS" id="PR00050">
    <property type="entry name" value="COLDSHOCK"/>
</dbReference>
<dbReference type="PROSITE" id="PS51857">
    <property type="entry name" value="CSD_2"/>
    <property type="match status" value="2"/>
</dbReference>
<feature type="domain" description="CSD" evidence="1">
    <location>
        <begin position="38"/>
        <end position="103"/>
    </location>
</feature>
<comment type="caution">
    <text evidence="2">The sequence shown here is derived from an EMBL/GenBank/DDBJ whole genome shotgun (WGS) entry which is preliminary data.</text>
</comment>
<name>A0A2M8WKZ9_9RHOB</name>
<dbReference type="Proteomes" id="UP000228531">
    <property type="component" value="Unassembled WGS sequence"/>
</dbReference>
<evidence type="ECO:0000259" key="1">
    <source>
        <dbReference type="PROSITE" id="PS51857"/>
    </source>
</evidence>
<keyword evidence="3" id="KW-1185">Reference proteome</keyword>
<dbReference type="InterPro" id="IPR002059">
    <property type="entry name" value="CSP_DNA-bd"/>
</dbReference>
<dbReference type="PANTHER" id="PTHR11544">
    <property type="entry name" value="COLD SHOCK DOMAIN CONTAINING PROTEINS"/>
    <property type="match status" value="1"/>
</dbReference>
<dbReference type="SUPFAM" id="SSF50249">
    <property type="entry name" value="Nucleic acid-binding proteins"/>
    <property type="match status" value="2"/>
</dbReference>
<dbReference type="SMART" id="SM00357">
    <property type="entry name" value="CSP"/>
    <property type="match status" value="2"/>
</dbReference>
<dbReference type="AlphaFoldDB" id="A0A2M8WKZ9"/>
<gene>
    <name evidence="2" type="ORF">BC777_0443</name>
</gene>
<proteinExistence type="predicted"/>
<dbReference type="GO" id="GO:0003677">
    <property type="term" value="F:DNA binding"/>
    <property type="evidence" value="ECO:0007669"/>
    <property type="project" value="UniProtKB-KW"/>
</dbReference>
<accession>A0A2M8WKZ9</accession>
<dbReference type="InterPro" id="IPR012340">
    <property type="entry name" value="NA-bd_OB-fold"/>
</dbReference>
<dbReference type="InterPro" id="IPR011129">
    <property type="entry name" value="CSD"/>
</dbReference>
<dbReference type="Pfam" id="PF00313">
    <property type="entry name" value="CSD"/>
    <property type="match status" value="2"/>
</dbReference>
<dbReference type="CDD" id="cd04458">
    <property type="entry name" value="CSP_CDS"/>
    <property type="match status" value="2"/>
</dbReference>
<evidence type="ECO:0000313" key="2">
    <source>
        <dbReference type="EMBL" id="PJI91612.1"/>
    </source>
</evidence>
<feature type="domain" description="CSD" evidence="1">
    <location>
        <begin position="131"/>
        <end position="196"/>
    </location>
</feature>
<organism evidence="2 3">
    <name type="scientific">Yoonia maricola</name>
    <dbReference type="NCBI Taxonomy" id="420999"/>
    <lineage>
        <taxon>Bacteria</taxon>
        <taxon>Pseudomonadati</taxon>
        <taxon>Pseudomonadota</taxon>
        <taxon>Alphaproteobacteria</taxon>
        <taxon>Rhodobacterales</taxon>
        <taxon>Paracoccaceae</taxon>
        <taxon>Yoonia</taxon>
    </lineage>
</organism>
<reference evidence="2 3" key="1">
    <citation type="submission" date="2017-11" db="EMBL/GenBank/DDBJ databases">
        <title>Genomic Encyclopedia of Archaeal and Bacterial Type Strains, Phase II (KMG-II): From Individual Species to Whole Genera.</title>
        <authorList>
            <person name="Goeker M."/>
        </authorList>
    </citation>
    <scope>NUCLEOTIDE SEQUENCE [LARGE SCALE GENOMIC DNA]</scope>
    <source>
        <strain evidence="2 3">DSM 29128</strain>
    </source>
</reference>